<keyword evidence="3" id="KW-1185">Reference proteome</keyword>
<keyword evidence="1" id="KW-1133">Transmembrane helix</keyword>
<dbReference type="RefSeq" id="WP_390285988.1">
    <property type="nucleotide sequence ID" value="NZ_JBHUDI010000004.1"/>
</dbReference>
<evidence type="ECO:0000256" key="1">
    <source>
        <dbReference type="SAM" id="Phobius"/>
    </source>
</evidence>
<dbReference type="Proteomes" id="UP001597076">
    <property type="component" value="Unassembled WGS sequence"/>
</dbReference>
<reference evidence="2 3" key="1">
    <citation type="journal article" date="2019" name="Int. J. Syst. Evol. Microbiol.">
        <title>The Global Catalogue of Microorganisms (GCM) 10K type strain sequencing project: providing services to taxonomists for standard genome sequencing and annotation.</title>
        <authorList>
            <consortium name="The Broad Institute Genomics Platform"/>
            <consortium name="The Broad Institute Genome Sequencing Center for Infectious Disease"/>
            <person name="Wu L."/>
            <person name="Ma J."/>
        </authorList>
    </citation>
    <scope>NUCLEOTIDE SEQUENCE [LARGE SCALE GENOMIC DNA]</scope>
    <source>
        <strain evidence="2 3">CGMCC 1.12230</strain>
    </source>
</reference>
<evidence type="ECO:0000313" key="2">
    <source>
        <dbReference type="EMBL" id="MFD1563428.1"/>
    </source>
</evidence>
<evidence type="ECO:0000313" key="3">
    <source>
        <dbReference type="Proteomes" id="UP001597076"/>
    </source>
</evidence>
<keyword evidence="1" id="KW-0472">Membrane</keyword>
<gene>
    <name evidence="2" type="ORF">ACFR99_07695</name>
</gene>
<comment type="caution">
    <text evidence="2">The sequence shown here is derived from an EMBL/GenBank/DDBJ whole genome shotgun (WGS) entry which is preliminary data.</text>
</comment>
<feature type="transmembrane region" description="Helical" evidence="1">
    <location>
        <begin position="7"/>
        <end position="26"/>
    </location>
</feature>
<organism evidence="2 3">
    <name type="scientific">Haloarchaeobius amylolyticus</name>
    <dbReference type="NCBI Taxonomy" id="1198296"/>
    <lineage>
        <taxon>Archaea</taxon>
        <taxon>Methanobacteriati</taxon>
        <taxon>Methanobacteriota</taxon>
        <taxon>Stenosarchaea group</taxon>
        <taxon>Halobacteria</taxon>
        <taxon>Halobacteriales</taxon>
        <taxon>Halorubellaceae</taxon>
        <taxon>Haloarchaeobius</taxon>
    </lineage>
</organism>
<accession>A0ABD6BGZ6</accession>
<keyword evidence="1" id="KW-0812">Transmembrane</keyword>
<feature type="transmembrane region" description="Helical" evidence="1">
    <location>
        <begin position="62"/>
        <end position="81"/>
    </location>
</feature>
<protein>
    <submittedName>
        <fullName evidence="2">Uncharacterized protein</fullName>
    </submittedName>
</protein>
<dbReference type="EMBL" id="JBHUDI010000004">
    <property type="protein sequence ID" value="MFD1563428.1"/>
    <property type="molecule type" value="Genomic_DNA"/>
</dbReference>
<feature type="transmembrane region" description="Helical" evidence="1">
    <location>
        <begin position="87"/>
        <end position="109"/>
    </location>
</feature>
<proteinExistence type="predicted"/>
<name>A0ABD6BGZ6_9EURY</name>
<sequence length="111" mass="11170">MGLITDGVLAVIALAAFVGGLLVAGAPLSVPSVAVGGLGTLCFEVIAYSHSELVREYWERPAVQLATLAGAFVIVGVGIVIAPSRLLSVGIGALVTYLLILSIVLVAAARS</sequence>
<dbReference type="AlphaFoldDB" id="A0ABD6BGZ6"/>